<evidence type="ECO:0000313" key="1">
    <source>
        <dbReference type="EMBL" id="KAJ0967643.1"/>
    </source>
</evidence>
<organism evidence="1 2">
    <name type="scientific">Dioscorea zingiberensis</name>
    <dbReference type="NCBI Taxonomy" id="325984"/>
    <lineage>
        <taxon>Eukaryota</taxon>
        <taxon>Viridiplantae</taxon>
        <taxon>Streptophyta</taxon>
        <taxon>Embryophyta</taxon>
        <taxon>Tracheophyta</taxon>
        <taxon>Spermatophyta</taxon>
        <taxon>Magnoliopsida</taxon>
        <taxon>Liliopsida</taxon>
        <taxon>Dioscoreales</taxon>
        <taxon>Dioscoreaceae</taxon>
        <taxon>Dioscorea</taxon>
    </lineage>
</organism>
<dbReference type="PANTHER" id="PTHR34835">
    <property type="entry name" value="OS07G0283600 PROTEIN-RELATED"/>
    <property type="match status" value="1"/>
</dbReference>
<sequence length="331" mass="37387">MDNNDNDRIVDPLDAANTPMHKCRCALHMIGCLLTLLNNEQKEVLISFDFGGLLQARSYSLRMGLVEDWIVCFDPDTGILSVHGQVLRMTAAHAGSLLGLPINGPDMESILDRDGVPGVDLPIERAKMTPSALFASLTKKPTGEDFTRILLLYIITTIIRPTRNNHIPSTYLSLLPYIDEIKNLNWAKYAHEGMLAAVQTYKRGQAKAAKNKRIGGCVWLLQLFYVEHRSIGIIHQPLCEREQPRIAFWTDALISRVVKHINTRRGNRQEDHPVRAEVSDLRRDFGVLKSRVDEISVSLTHGMATLHSGIDRIKCCCQFTWPMEVTRLRPE</sequence>
<keyword evidence="2" id="KW-1185">Reference proteome</keyword>
<evidence type="ECO:0008006" key="3">
    <source>
        <dbReference type="Google" id="ProtNLM"/>
    </source>
</evidence>
<evidence type="ECO:0000313" key="2">
    <source>
        <dbReference type="Proteomes" id="UP001085076"/>
    </source>
</evidence>
<accession>A0A9D5C763</accession>
<dbReference type="Proteomes" id="UP001085076">
    <property type="component" value="Miscellaneous, Linkage group lg07"/>
</dbReference>
<proteinExistence type="predicted"/>
<dbReference type="EMBL" id="JAGGNH010000007">
    <property type="protein sequence ID" value="KAJ0967643.1"/>
    <property type="molecule type" value="Genomic_DNA"/>
</dbReference>
<gene>
    <name evidence="1" type="ORF">J5N97_024560</name>
</gene>
<dbReference type="AlphaFoldDB" id="A0A9D5C763"/>
<dbReference type="OrthoDB" id="1587081at2759"/>
<reference evidence="1" key="2">
    <citation type="journal article" date="2022" name="Hortic Res">
        <title>The genome of Dioscorea zingiberensis sheds light on the biosynthesis, origin and evolution of the medicinally important diosgenin saponins.</title>
        <authorList>
            <person name="Li Y."/>
            <person name="Tan C."/>
            <person name="Li Z."/>
            <person name="Guo J."/>
            <person name="Li S."/>
            <person name="Chen X."/>
            <person name="Wang C."/>
            <person name="Dai X."/>
            <person name="Yang H."/>
            <person name="Song W."/>
            <person name="Hou L."/>
            <person name="Xu J."/>
            <person name="Tong Z."/>
            <person name="Xu A."/>
            <person name="Yuan X."/>
            <person name="Wang W."/>
            <person name="Yang Q."/>
            <person name="Chen L."/>
            <person name="Sun Z."/>
            <person name="Wang K."/>
            <person name="Pan B."/>
            <person name="Chen J."/>
            <person name="Bao Y."/>
            <person name="Liu F."/>
            <person name="Qi X."/>
            <person name="Gang D.R."/>
            <person name="Wen J."/>
            <person name="Li J."/>
        </authorList>
    </citation>
    <scope>NUCLEOTIDE SEQUENCE</scope>
    <source>
        <strain evidence="1">Dzin_1.0</strain>
    </source>
</reference>
<dbReference type="PANTHER" id="PTHR34835:SF34">
    <property type="entry name" value="OS08G0555500 PROTEIN"/>
    <property type="match status" value="1"/>
</dbReference>
<name>A0A9D5C763_9LILI</name>
<reference evidence="1" key="1">
    <citation type="submission" date="2021-03" db="EMBL/GenBank/DDBJ databases">
        <authorList>
            <person name="Li Z."/>
            <person name="Yang C."/>
        </authorList>
    </citation>
    <scope>NUCLEOTIDE SEQUENCE</scope>
    <source>
        <strain evidence="1">Dzin_1.0</strain>
        <tissue evidence="1">Leaf</tissue>
    </source>
</reference>
<protein>
    <recommendedName>
        <fullName evidence="3">Aminotransferase-like plant mobile domain-containing protein</fullName>
    </recommendedName>
</protein>
<comment type="caution">
    <text evidence="1">The sequence shown here is derived from an EMBL/GenBank/DDBJ whole genome shotgun (WGS) entry which is preliminary data.</text>
</comment>